<protein>
    <submittedName>
        <fullName evidence="2">Uncharacterized protein</fullName>
    </submittedName>
</protein>
<accession>A0A553NHE6</accession>
<gene>
    <name evidence="2" type="ORF">DNTS_024578</name>
</gene>
<dbReference type="Proteomes" id="UP000316079">
    <property type="component" value="Unassembled WGS sequence"/>
</dbReference>
<proteinExistence type="predicted"/>
<name>A0A553NHE6_9TELE</name>
<comment type="caution">
    <text evidence="2">The sequence shown here is derived from an EMBL/GenBank/DDBJ whole genome shotgun (WGS) entry which is preliminary data.</text>
</comment>
<dbReference type="AlphaFoldDB" id="A0A553NHE6"/>
<evidence type="ECO:0000313" key="3">
    <source>
        <dbReference type="Proteomes" id="UP000316079"/>
    </source>
</evidence>
<evidence type="ECO:0000256" key="1">
    <source>
        <dbReference type="SAM" id="MobiDB-lite"/>
    </source>
</evidence>
<feature type="compositionally biased region" description="Polar residues" evidence="1">
    <location>
        <begin position="96"/>
        <end position="108"/>
    </location>
</feature>
<evidence type="ECO:0000313" key="2">
    <source>
        <dbReference type="EMBL" id="TRY64867.1"/>
    </source>
</evidence>
<reference evidence="2 3" key="1">
    <citation type="journal article" date="2019" name="Sci. Data">
        <title>Hybrid genome assembly and annotation of Danionella translucida.</title>
        <authorList>
            <person name="Kadobianskyi M."/>
            <person name="Schulze L."/>
            <person name="Schuelke M."/>
            <person name="Judkewitz B."/>
        </authorList>
    </citation>
    <scope>NUCLEOTIDE SEQUENCE [LARGE SCALE GENOMIC DNA]</scope>
    <source>
        <strain evidence="2 3">Bolton</strain>
    </source>
</reference>
<organism evidence="2 3">
    <name type="scientific">Danionella cerebrum</name>
    <dbReference type="NCBI Taxonomy" id="2873325"/>
    <lineage>
        <taxon>Eukaryota</taxon>
        <taxon>Metazoa</taxon>
        <taxon>Chordata</taxon>
        <taxon>Craniata</taxon>
        <taxon>Vertebrata</taxon>
        <taxon>Euteleostomi</taxon>
        <taxon>Actinopterygii</taxon>
        <taxon>Neopterygii</taxon>
        <taxon>Teleostei</taxon>
        <taxon>Ostariophysi</taxon>
        <taxon>Cypriniformes</taxon>
        <taxon>Danionidae</taxon>
        <taxon>Danioninae</taxon>
        <taxon>Danionella</taxon>
    </lineage>
</organism>
<feature type="region of interest" description="Disordered" evidence="1">
    <location>
        <begin position="73"/>
        <end position="108"/>
    </location>
</feature>
<keyword evidence="3" id="KW-1185">Reference proteome</keyword>
<sequence length="108" mass="12812">MMMHEELSDFLNRRRSVSSLRWFLEDTEGPPAARPLTPLQEYLQKLLEMKMCCNNKQRPCVKEPWTQISLSECKQPTSSGHNEQKPLKHHREASLFHNQQNFKTSHDY</sequence>
<dbReference type="EMBL" id="SRMA01026961">
    <property type="protein sequence ID" value="TRY64867.1"/>
    <property type="molecule type" value="Genomic_DNA"/>
</dbReference>